<dbReference type="HAMAP" id="MF_02003">
    <property type="entry name" value="Ile_tRNA_synth_type2"/>
    <property type="match status" value="1"/>
</dbReference>
<comment type="cofactor">
    <cofactor evidence="1 15">
        <name>Zn(2+)</name>
        <dbReference type="ChEBI" id="CHEBI:29105"/>
    </cofactor>
</comment>
<dbReference type="InterPro" id="IPR002300">
    <property type="entry name" value="aa-tRNA-synth_Ia"/>
</dbReference>
<dbReference type="PANTHER" id="PTHR42780:SF1">
    <property type="entry name" value="ISOLEUCINE--TRNA LIGASE, CYTOPLASMIC"/>
    <property type="match status" value="1"/>
</dbReference>
<dbReference type="FunFam" id="3.40.50.620:FF:000063">
    <property type="entry name" value="Isoleucine--tRNA ligase"/>
    <property type="match status" value="1"/>
</dbReference>
<keyword evidence="8 15" id="KW-0547">Nucleotide-binding</keyword>
<dbReference type="SUPFAM" id="SSF52374">
    <property type="entry name" value="Nucleotidylyl transferase"/>
    <property type="match status" value="1"/>
</dbReference>
<dbReference type="Pfam" id="PF19302">
    <property type="entry name" value="DUF5915"/>
    <property type="match status" value="1"/>
</dbReference>
<evidence type="ECO:0000259" key="18">
    <source>
        <dbReference type="Pfam" id="PF00133"/>
    </source>
</evidence>
<keyword evidence="11 15" id="KW-0648">Protein biosynthesis</keyword>
<dbReference type="InterPro" id="IPR009008">
    <property type="entry name" value="Val/Leu/Ile-tRNA-synth_edit"/>
</dbReference>
<evidence type="ECO:0000256" key="12">
    <source>
        <dbReference type="ARBA" id="ARBA00023146"/>
    </source>
</evidence>
<dbReference type="InterPro" id="IPR023586">
    <property type="entry name" value="Ile-tRNA-ligase_type2"/>
</dbReference>
<feature type="binding site" evidence="15">
    <location>
        <position position="794"/>
    </location>
    <ligand>
        <name>ATP</name>
        <dbReference type="ChEBI" id="CHEBI:30616"/>
    </ligand>
</feature>
<keyword evidence="10 15" id="KW-0067">ATP-binding</keyword>
<reference evidence="20 21" key="1">
    <citation type="journal article" date="2016" name="Nat. Commun.">
        <title>Thousands of microbial genomes shed light on interconnected biogeochemical processes in an aquifer system.</title>
        <authorList>
            <person name="Anantharaman K."/>
            <person name="Brown C.T."/>
            <person name="Hug L.A."/>
            <person name="Sharon I."/>
            <person name="Castelle C.J."/>
            <person name="Probst A.J."/>
            <person name="Thomas B.C."/>
            <person name="Singh A."/>
            <person name="Wilkins M.J."/>
            <person name="Karaoz U."/>
            <person name="Brodie E.L."/>
            <person name="Williams K.H."/>
            <person name="Hubbard S.S."/>
            <person name="Banfield J.F."/>
        </authorList>
    </citation>
    <scope>NUCLEOTIDE SEQUENCE [LARGE SCALE GENOMIC DNA]</scope>
</reference>
<evidence type="ECO:0000256" key="17">
    <source>
        <dbReference type="PIRSR" id="PIRSR613078-2"/>
    </source>
</evidence>
<dbReference type="AlphaFoldDB" id="A0A1G1ZPL0"/>
<dbReference type="GO" id="GO:0005737">
    <property type="term" value="C:cytoplasm"/>
    <property type="evidence" value="ECO:0007669"/>
    <property type="project" value="UniProtKB-SubCell"/>
</dbReference>
<feature type="domain" description="Aminoacyl-tRNA synthetase class Ia" evidence="18">
    <location>
        <begin position="685"/>
        <end position="819"/>
    </location>
</feature>
<name>A0A1G1ZPL0_9BACT</name>
<comment type="subunit">
    <text evidence="4 15">Monomer.</text>
</comment>
<dbReference type="SUPFAM" id="SSF53254">
    <property type="entry name" value="Phosphoglycerate mutase-like"/>
    <property type="match status" value="1"/>
</dbReference>
<evidence type="ECO:0000313" key="20">
    <source>
        <dbReference type="EMBL" id="OGY66096.1"/>
    </source>
</evidence>
<feature type="short sequence motif" description="'KMSKS' region" evidence="15">
    <location>
        <begin position="791"/>
        <end position="795"/>
    </location>
</feature>
<evidence type="ECO:0000256" key="3">
    <source>
        <dbReference type="ARBA" id="ARBA00007078"/>
    </source>
</evidence>
<evidence type="ECO:0000256" key="9">
    <source>
        <dbReference type="ARBA" id="ARBA00022833"/>
    </source>
</evidence>
<proteinExistence type="inferred from homology"/>
<dbReference type="GO" id="GO:0000049">
    <property type="term" value="F:tRNA binding"/>
    <property type="evidence" value="ECO:0007669"/>
    <property type="project" value="InterPro"/>
</dbReference>
<dbReference type="GO" id="GO:0008270">
    <property type="term" value="F:zinc ion binding"/>
    <property type="evidence" value="ECO:0007669"/>
    <property type="project" value="UniProtKB-UniRule"/>
</dbReference>
<dbReference type="GO" id="GO:0002161">
    <property type="term" value="F:aminoacyl-tRNA deacylase activity"/>
    <property type="evidence" value="ECO:0007669"/>
    <property type="project" value="InterPro"/>
</dbReference>
<gene>
    <name evidence="15" type="primary">ileS</name>
    <name evidence="20" type="ORF">A3A04_00885</name>
</gene>
<evidence type="ECO:0000256" key="13">
    <source>
        <dbReference type="ARBA" id="ARBA00025217"/>
    </source>
</evidence>
<evidence type="ECO:0000256" key="11">
    <source>
        <dbReference type="ARBA" id="ARBA00022917"/>
    </source>
</evidence>
<feature type="binding site" evidence="17">
    <location>
        <position position="547"/>
    </location>
    <ligand>
        <name>substrate</name>
    </ligand>
</feature>
<comment type="domain">
    <text evidence="15">IleRS has two distinct active sites: one for aminoacylation and one for editing. The misactivated valine is translocated from the active site to the editing site, which sterically excludes the correctly activated isoleucine. The single editing site contains two valyl binding pockets, one specific for each substrate (Val-AMP or Val-tRNA(Ile)).</text>
</comment>
<dbReference type="InterPro" id="IPR013155">
    <property type="entry name" value="M/V/L/I-tRNA-synth_anticd-bd"/>
</dbReference>
<evidence type="ECO:0000259" key="19">
    <source>
        <dbReference type="Pfam" id="PF08264"/>
    </source>
</evidence>
<evidence type="ECO:0000256" key="2">
    <source>
        <dbReference type="ARBA" id="ARBA00004496"/>
    </source>
</evidence>
<evidence type="ECO:0000256" key="7">
    <source>
        <dbReference type="ARBA" id="ARBA00022723"/>
    </source>
</evidence>
<feature type="binding site" evidence="17">
    <location>
        <begin position="492"/>
        <end position="499"/>
    </location>
    <ligand>
        <name>substrate</name>
    </ligand>
</feature>
<dbReference type="Gene3D" id="1.10.730.10">
    <property type="entry name" value="Isoleucyl-tRNA Synthetase, Domain 1"/>
    <property type="match status" value="1"/>
</dbReference>
<dbReference type="SUPFAM" id="SSF50677">
    <property type="entry name" value="ValRS/IleRS/LeuRS editing domain"/>
    <property type="match status" value="1"/>
</dbReference>
<feature type="short sequence motif" description="'HIGH' region" evidence="15">
    <location>
        <begin position="45"/>
        <end position="55"/>
    </location>
</feature>
<dbReference type="PRINTS" id="PR00984">
    <property type="entry name" value="TRNASYNTHILE"/>
</dbReference>
<dbReference type="InterPro" id="IPR014729">
    <property type="entry name" value="Rossmann-like_a/b/a_fold"/>
</dbReference>
<evidence type="ECO:0000256" key="16">
    <source>
        <dbReference type="PIRSR" id="PIRSR613078-1"/>
    </source>
</evidence>
<feature type="active site" description="Tele-phosphohistidine intermediate" evidence="16">
    <location>
        <position position="493"/>
    </location>
</feature>
<dbReference type="EMBL" id="MHJI01000010">
    <property type="protein sequence ID" value="OGY66096.1"/>
    <property type="molecule type" value="Genomic_DNA"/>
</dbReference>
<dbReference type="InterPro" id="IPR009080">
    <property type="entry name" value="tRNAsynth_Ia_anticodon-bd"/>
</dbReference>
<comment type="subcellular location">
    <subcellularLocation>
        <location evidence="2 15">Cytoplasm</location>
    </subcellularLocation>
</comment>
<dbReference type="CDD" id="cd07067">
    <property type="entry name" value="HP_PGM_like"/>
    <property type="match status" value="1"/>
</dbReference>
<evidence type="ECO:0000256" key="8">
    <source>
        <dbReference type="ARBA" id="ARBA00022741"/>
    </source>
</evidence>
<dbReference type="CDD" id="cd07961">
    <property type="entry name" value="Anticodon_Ia_Ile_ABEc"/>
    <property type="match status" value="1"/>
</dbReference>
<dbReference type="GO" id="GO:0005524">
    <property type="term" value="F:ATP binding"/>
    <property type="evidence" value="ECO:0007669"/>
    <property type="project" value="UniProtKB-UniRule"/>
</dbReference>
<dbReference type="STRING" id="1798406.A3A04_00885"/>
<evidence type="ECO:0000256" key="6">
    <source>
        <dbReference type="ARBA" id="ARBA00022598"/>
    </source>
</evidence>
<feature type="domain" description="Aminoacyl-tRNA synthetase class Ia" evidence="18">
    <location>
        <begin position="17"/>
        <end position="500"/>
    </location>
</feature>
<evidence type="ECO:0000256" key="5">
    <source>
        <dbReference type="ARBA" id="ARBA00022490"/>
    </source>
</evidence>
<evidence type="ECO:0000256" key="4">
    <source>
        <dbReference type="ARBA" id="ARBA00011245"/>
    </source>
</evidence>
<evidence type="ECO:0000256" key="15">
    <source>
        <dbReference type="HAMAP-Rule" id="MF_02003"/>
    </source>
</evidence>
<comment type="caution">
    <text evidence="20">The sequence shown here is derived from an EMBL/GenBank/DDBJ whole genome shotgun (WGS) entry which is preliminary data.</text>
</comment>
<dbReference type="InterPro" id="IPR033709">
    <property type="entry name" value="Anticodon_Ile_ABEc"/>
</dbReference>
<dbReference type="EC" id="6.1.1.5" evidence="15"/>
<comment type="function">
    <text evidence="13 15">Catalyzes the attachment of isoleucine to tRNA(Ile). As IleRS can inadvertently accommodate and process structurally similar amino acids such as valine, to avoid such errors it has two additional distinct tRNA(Ile)-dependent editing activities. One activity is designated as 'pretransfer' editing and involves the hydrolysis of activated Val-AMP. The other activity is designated 'posttransfer' editing and involves deacylation of mischarged Val-tRNA(Ile).</text>
</comment>
<evidence type="ECO:0000313" key="21">
    <source>
        <dbReference type="Proteomes" id="UP000178517"/>
    </source>
</evidence>
<comment type="catalytic activity">
    <reaction evidence="14 15">
        <text>tRNA(Ile) + L-isoleucine + ATP = L-isoleucyl-tRNA(Ile) + AMP + diphosphate</text>
        <dbReference type="Rhea" id="RHEA:11060"/>
        <dbReference type="Rhea" id="RHEA-COMP:9666"/>
        <dbReference type="Rhea" id="RHEA-COMP:9695"/>
        <dbReference type="ChEBI" id="CHEBI:30616"/>
        <dbReference type="ChEBI" id="CHEBI:33019"/>
        <dbReference type="ChEBI" id="CHEBI:58045"/>
        <dbReference type="ChEBI" id="CHEBI:78442"/>
        <dbReference type="ChEBI" id="CHEBI:78528"/>
        <dbReference type="ChEBI" id="CHEBI:456215"/>
        <dbReference type="EC" id="6.1.1.5"/>
    </reaction>
</comment>
<dbReference type="SMART" id="SM00855">
    <property type="entry name" value="PGAM"/>
    <property type="match status" value="1"/>
</dbReference>
<organism evidence="20 21">
    <name type="scientific">Candidatus Harrisonbacteria bacterium RIFCSPLOWO2_01_FULL_40_28</name>
    <dbReference type="NCBI Taxonomy" id="1798406"/>
    <lineage>
        <taxon>Bacteria</taxon>
        <taxon>Candidatus Harrisoniibacteriota</taxon>
    </lineage>
</organism>
<dbReference type="Gene3D" id="3.40.50.1240">
    <property type="entry name" value="Phosphoglycerate mutase-like"/>
    <property type="match status" value="1"/>
</dbReference>
<dbReference type="Gene3D" id="3.90.740.10">
    <property type="entry name" value="Valyl/Leucyl/Isoleucyl-tRNA synthetase, editing domain"/>
    <property type="match status" value="1"/>
</dbReference>
<protein>
    <recommendedName>
        <fullName evidence="15">Isoleucine--tRNA ligase</fullName>
        <ecNumber evidence="15">6.1.1.5</ecNumber>
    </recommendedName>
    <alternativeName>
        <fullName evidence="15">Isoleucyl-tRNA synthetase</fullName>
        <shortName evidence="15">IleRS</shortName>
    </alternativeName>
</protein>
<keyword evidence="12 15" id="KW-0030">Aminoacyl-tRNA synthetase</keyword>
<dbReference type="SUPFAM" id="SSF47323">
    <property type="entry name" value="Anticodon-binding domain of a subclass of class I aminoacyl-tRNA synthetases"/>
    <property type="match status" value="1"/>
</dbReference>
<dbReference type="InterPro" id="IPR029033">
    <property type="entry name" value="His_PPase_superfam"/>
</dbReference>
<dbReference type="InterPro" id="IPR013078">
    <property type="entry name" value="His_Pase_superF_clade-1"/>
</dbReference>
<dbReference type="Gene3D" id="3.40.50.620">
    <property type="entry name" value="HUPs"/>
    <property type="match status" value="2"/>
</dbReference>
<keyword evidence="5 15" id="KW-0963">Cytoplasm</keyword>
<keyword evidence="7 15" id="KW-0479">Metal-binding</keyword>
<comment type="similarity">
    <text evidence="3 15">Belongs to the class-I aminoacyl-tRNA synthetase family. IleS type 2 subfamily.</text>
</comment>
<evidence type="ECO:0000256" key="14">
    <source>
        <dbReference type="ARBA" id="ARBA00048359"/>
    </source>
</evidence>
<dbReference type="Pfam" id="PF00133">
    <property type="entry name" value="tRNA-synt_1"/>
    <property type="match status" value="2"/>
</dbReference>
<accession>A0A1G1ZPL0</accession>
<dbReference type="GO" id="GO:0004822">
    <property type="term" value="F:isoleucine-tRNA ligase activity"/>
    <property type="evidence" value="ECO:0007669"/>
    <property type="project" value="UniProtKB-UniRule"/>
</dbReference>
<sequence>MFDFEKKFNPKELEEKVLEYWKVNQIFEKSLSKKAKPFRFFEGPPYANGKPGIHHILVRVFKDIILRYKTMQGYYVARRAGWDTHGLPIELEAEKMLGIKSKKEIEQFGIAAFNQKAKESVWRYKEEWEKLTDRIGYWLDLKNAYITYENSFIESEWWIFKEIEKRGYLKRYYKVVPYCTRCETPLASHELAQPGVYKKTKDPSLYVKFALKDEKNTSVLVWTTTPWTLPANIAVAVNSELTYTKYKVGNEYMWSYKKPPEKEGVIIEEVEKAKGKTFLEKEYVPLYNTWKTYSKKAFRILPADFIETEEGTGFVHIAPSFGEEDFMLIEKEDRNLISDIPRTINDQGIMEGDMPGKGKFVKEADKEIIADLKERNTLYKEEIIEHEYPFCWRCSTPLIYFARFSWFFEVSRLRKRLLELNKEINWVPSYLKEGRFGEWLKDAKDWAISRERYWGTPLPLWECKECKKELVVGSLKDLDIHAYHKKTFIAVRHTEADHNIEGWLATGSETKNRISNLTEKGLKDAERIARGFDKKKVDVIYTSPFARAKTLADLIAKETGAKVHVDERLTEIDCGVFNGKTIEEFRAYFSAPKERWTKAPEKGETLLDVKKRMMSFISEVNVKYSEEAVVVVSHGDPLWMLEVGLHGISEEHEEVEGFEGSLYMKNGEVRILEVHNYPYNGDGNIDMHRPYVDSIYLKCEECKGKMTRISGVADVWFDSGSMPFASVHYPFENKDAIDKEVMYPADYISEGLDQTRGWFYTLLAVAALIDKEVPYKNVVTLGLVLDKYGQKMSKSKGNVIDPWKMIDAYGADAIRWYFYTVNPPAEPKRFDEVDLQKSSRKFLSTLYNSFVFLYTYGNKSNTEEDISTPSLHVLDRWILSRLESVIDRVTHHLEAYEIGEAARVIEFLVDDLSRWYIRRSRRRLQRTTDKKDFENASKVLSYVLMSVSKLMAPFTPFFADALFLSLTRSKEGGISVHNTEWPKRNASCANPTLEKSMEEVRRLASEGLALRAKLGIKVRQPLKEMKVKGTSFDNELIDLLKEEVNVKNIVFDVNNKESIELDTVITSELKKEGILRELMRAIQDYRQKALYKPSDKIIVSIFGGREIMEIINEDSEAIAKDVNAKTVEMKKQEGRWDVEGETKIDDMDVWIGVRKI</sequence>
<dbReference type="GO" id="GO:0006428">
    <property type="term" value="P:isoleucyl-tRNA aminoacylation"/>
    <property type="evidence" value="ECO:0007669"/>
    <property type="project" value="UniProtKB-UniRule"/>
</dbReference>
<keyword evidence="6 15" id="KW-0436">Ligase</keyword>
<feature type="active site" description="Proton donor/acceptor" evidence="16">
    <location>
        <position position="571"/>
    </location>
</feature>
<evidence type="ECO:0000256" key="10">
    <source>
        <dbReference type="ARBA" id="ARBA00022840"/>
    </source>
</evidence>
<feature type="domain" description="Methionyl/Valyl/Leucyl/Isoleucyl-tRNA synthetase anticodon-binding" evidence="19">
    <location>
        <begin position="875"/>
        <end position="1024"/>
    </location>
</feature>
<dbReference type="Proteomes" id="UP000178517">
    <property type="component" value="Unassembled WGS sequence"/>
</dbReference>
<dbReference type="InterPro" id="IPR002301">
    <property type="entry name" value="Ile-tRNA-ligase"/>
</dbReference>
<dbReference type="Pfam" id="PF08264">
    <property type="entry name" value="Anticodon_1"/>
    <property type="match status" value="1"/>
</dbReference>
<keyword evidence="9 15" id="KW-0862">Zinc</keyword>
<dbReference type="PANTHER" id="PTHR42780">
    <property type="entry name" value="SOLEUCYL-TRNA SYNTHETASE"/>
    <property type="match status" value="1"/>
</dbReference>
<evidence type="ECO:0000256" key="1">
    <source>
        <dbReference type="ARBA" id="ARBA00001947"/>
    </source>
</evidence>